<dbReference type="PROSITE" id="PS50850">
    <property type="entry name" value="MFS"/>
    <property type="match status" value="1"/>
</dbReference>
<evidence type="ECO:0000256" key="6">
    <source>
        <dbReference type="ARBA" id="ARBA00023136"/>
    </source>
</evidence>
<proteinExistence type="predicted"/>
<feature type="transmembrane region" description="Helical" evidence="7">
    <location>
        <begin position="180"/>
        <end position="198"/>
    </location>
</feature>
<feature type="transmembrane region" description="Helical" evidence="7">
    <location>
        <begin position="147"/>
        <end position="168"/>
    </location>
</feature>
<evidence type="ECO:0000256" key="2">
    <source>
        <dbReference type="ARBA" id="ARBA00022448"/>
    </source>
</evidence>
<reference evidence="10" key="1">
    <citation type="journal article" date="2019" name="Int. J. Syst. Evol. Microbiol.">
        <title>The Global Catalogue of Microorganisms (GCM) 10K type strain sequencing project: providing services to taxonomists for standard genome sequencing and annotation.</title>
        <authorList>
            <consortium name="The Broad Institute Genomics Platform"/>
            <consortium name="The Broad Institute Genome Sequencing Center for Infectious Disease"/>
            <person name="Wu L."/>
            <person name="Ma J."/>
        </authorList>
    </citation>
    <scope>NUCLEOTIDE SEQUENCE [LARGE SCALE GENOMIC DNA]</scope>
    <source>
        <strain evidence="10">JCM 18304</strain>
    </source>
</reference>
<gene>
    <name evidence="9" type="ORF">GCM10023322_81570</name>
</gene>
<feature type="transmembrane region" description="Helical" evidence="7">
    <location>
        <begin position="284"/>
        <end position="305"/>
    </location>
</feature>
<dbReference type="PANTHER" id="PTHR42718">
    <property type="entry name" value="MAJOR FACILITATOR SUPERFAMILY MULTIDRUG TRANSPORTER MFSC"/>
    <property type="match status" value="1"/>
</dbReference>
<feature type="transmembrane region" description="Helical" evidence="7">
    <location>
        <begin position="60"/>
        <end position="83"/>
    </location>
</feature>
<keyword evidence="10" id="KW-1185">Reference proteome</keyword>
<protein>
    <submittedName>
        <fullName evidence="9">MFS transporter</fullName>
    </submittedName>
</protein>
<keyword evidence="6 7" id="KW-0472">Membrane</keyword>
<dbReference type="PANTHER" id="PTHR42718:SF46">
    <property type="entry name" value="BLR6921 PROTEIN"/>
    <property type="match status" value="1"/>
</dbReference>
<feature type="transmembrane region" description="Helical" evidence="7">
    <location>
        <begin position="241"/>
        <end position="264"/>
    </location>
</feature>
<feature type="transmembrane region" description="Helical" evidence="7">
    <location>
        <begin position="414"/>
        <end position="437"/>
    </location>
</feature>
<dbReference type="InterPro" id="IPR020846">
    <property type="entry name" value="MFS_dom"/>
</dbReference>
<evidence type="ECO:0000256" key="3">
    <source>
        <dbReference type="ARBA" id="ARBA00022475"/>
    </source>
</evidence>
<evidence type="ECO:0000256" key="5">
    <source>
        <dbReference type="ARBA" id="ARBA00022989"/>
    </source>
</evidence>
<keyword evidence="2" id="KW-0813">Transport</keyword>
<name>A0ABP9SVK8_9ACTN</name>
<keyword evidence="4 7" id="KW-0812">Transmembrane</keyword>
<dbReference type="Gene3D" id="1.20.1250.20">
    <property type="entry name" value="MFS general substrate transporter like domains"/>
    <property type="match status" value="2"/>
</dbReference>
<dbReference type="EMBL" id="BAABJQ010000050">
    <property type="protein sequence ID" value="GAA5201489.1"/>
    <property type="molecule type" value="Genomic_DNA"/>
</dbReference>
<evidence type="ECO:0000313" key="10">
    <source>
        <dbReference type="Proteomes" id="UP001501570"/>
    </source>
</evidence>
<evidence type="ECO:0000256" key="4">
    <source>
        <dbReference type="ARBA" id="ARBA00022692"/>
    </source>
</evidence>
<keyword evidence="5 7" id="KW-1133">Transmembrane helix</keyword>
<evidence type="ECO:0000259" key="8">
    <source>
        <dbReference type="PROSITE" id="PS50850"/>
    </source>
</evidence>
<evidence type="ECO:0000256" key="1">
    <source>
        <dbReference type="ARBA" id="ARBA00004651"/>
    </source>
</evidence>
<feature type="transmembrane region" description="Helical" evidence="7">
    <location>
        <begin position="31"/>
        <end position="48"/>
    </location>
</feature>
<dbReference type="InterPro" id="IPR036259">
    <property type="entry name" value="MFS_trans_sf"/>
</dbReference>
<feature type="domain" description="Major facilitator superfamily (MFS) profile" evidence="8">
    <location>
        <begin position="1"/>
        <end position="442"/>
    </location>
</feature>
<evidence type="ECO:0000256" key="7">
    <source>
        <dbReference type="SAM" id="Phobius"/>
    </source>
</evidence>
<feature type="transmembrane region" description="Helical" evidence="7">
    <location>
        <begin position="117"/>
        <end position="135"/>
    </location>
</feature>
<dbReference type="Proteomes" id="UP001501570">
    <property type="component" value="Unassembled WGS sequence"/>
</dbReference>
<feature type="transmembrane region" description="Helical" evidence="7">
    <location>
        <begin position="317"/>
        <end position="340"/>
    </location>
</feature>
<dbReference type="Pfam" id="PF07690">
    <property type="entry name" value="MFS_1"/>
    <property type="match status" value="2"/>
</dbReference>
<feature type="transmembrane region" description="Helical" evidence="7">
    <location>
        <begin position="210"/>
        <end position="229"/>
    </location>
</feature>
<feature type="transmembrane region" description="Helical" evidence="7">
    <location>
        <begin position="346"/>
        <end position="371"/>
    </location>
</feature>
<dbReference type="InterPro" id="IPR011701">
    <property type="entry name" value="MFS"/>
</dbReference>
<accession>A0ABP9SVK8</accession>
<organism evidence="9 10">
    <name type="scientific">Rugosimonospora acidiphila</name>
    <dbReference type="NCBI Taxonomy" id="556531"/>
    <lineage>
        <taxon>Bacteria</taxon>
        <taxon>Bacillati</taxon>
        <taxon>Actinomycetota</taxon>
        <taxon>Actinomycetes</taxon>
        <taxon>Micromonosporales</taxon>
        <taxon>Micromonosporaceae</taxon>
        <taxon>Rugosimonospora</taxon>
    </lineage>
</organism>
<sequence>MGTVVSIISSLGAPLIPTVAADDHVSLGAAQWSLTITFLVSALATPLMGRLGDGPHRRTVIIGSLGVVTLGAVLAALPFGFVLLLVGRGLQGVGLGLTPLGIAVARDTLPPDRGRSTTAMLSITTVAGLGLGYPITGLIADHGGLHAAFWFGAACSAAALVVAALVVPSSAHHPRQRLDVLGAVLLGAALAGLLLAISEGEGWGWGSARLLGVVAVALAALAGWILLELRRSYALVQLRLLSLRAVLTGNVGALFAGIAMYLLISLVTRFVQTPASSGYGLGASAAVSGLVLLPFSAGSVVANRITHTLIRRTSAEALLSVGSAVGLIATLLFTFARASLWEVATLMGIAGLGVGIIFAVMPSLIVGAVPRQETGSATSFNQVIRYVGYAAGSAMSAVVLEARTVPGHLLPAAGGYTVAGLIGCGVWVVTAVVSLALPRLPHNRTTTGNQS</sequence>
<dbReference type="SUPFAM" id="SSF103473">
    <property type="entry name" value="MFS general substrate transporter"/>
    <property type="match status" value="2"/>
</dbReference>
<feature type="transmembrane region" description="Helical" evidence="7">
    <location>
        <begin position="89"/>
        <end position="105"/>
    </location>
</feature>
<comment type="caution">
    <text evidence="9">The sequence shown here is derived from an EMBL/GenBank/DDBJ whole genome shotgun (WGS) entry which is preliminary data.</text>
</comment>
<evidence type="ECO:0000313" key="9">
    <source>
        <dbReference type="EMBL" id="GAA5201489.1"/>
    </source>
</evidence>
<keyword evidence="3" id="KW-1003">Cell membrane</keyword>
<feature type="transmembrane region" description="Helical" evidence="7">
    <location>
        <begin position="383"/>
        <end position="402"/>
    </location>
</feature>
<comment type="subcellular location">
    <subcellularLocation>
        <location evidence="1">Cell membrane</location>
        <topology evidence="1">Multi-pass membrane protein</topology>
    </subcellularLocation>
</comment>